<dbReference type="EMBL" id="BMAW01128390">
    <property type="protein sequence ID" value="GFU25297.1"/>
    <property type="molecule type" value="Genomic_DNA"/>
</dbReference>
<dbReference type="AlphaFoldDB" id="A0A8X6QLG5"/>
<dbReference type="Proteomes" id="UP000887013">
    <property type="component" value="Unassembled WGS sequence"/>
</dbReference>
<evidence type="ECO:0000313" key="1">
    <source>
        <dbReference type="EMBL" id="GFU25297.1"/>
    </source>
</evidence>
<protein>
    <recommendedName>
        <fullName evidence="3">HTH CENPB-type domain-containing protein</fullName>
    </recommendedName>
</protein>
<evidence type="ECO:0008006" key="3">
    <source>
        <dbReference type="Google" id="ProtNLM"/>
    </source>
</evidence>
<evidence type="ECO:0000313" key="2">
    <source>
        <dbReference type="Proteomes" id="UP000887013"/>
    </source>
</evidence>
<reference evidence="1" key="1">
    <citation type="submission" date="2020-08" db="EMBL/GenBank/DDBJ databases">
        <title>Multicomponent nature underlies the extraordinary mechanical properties of spider dragline silk.</title>
        <authorList>
            <person name="Kono N."/>
            <person name="Nakamura H."/>
            <person name="Mori M."/>
            <person name="Yoshida Y."/>
            <person name="Ohtoshi R."/>
            <person name="Malay A.D."/>
            <person name="Moran D.A.P."/>
            <person name="Tomita M."/>
            <person name="Numata K."/>
            <person name="Arakawa K."/>
        </authorList>
    </citation>
    <scope>NUCLEOTIDE SEQUENCE</scope>
</reference>
<sequence>MKLLQNMSSAFVSSTWQMRMTGNPSKISTIIKQKEAIKKLQPSNGIKLLTNTHDEMEQLLLLWIKKKQLAGDSVSEAIIYKNAGPIF</sequence>
<name>A0A8X6QLG5_NEPPI</name>
<accession>A0A8X6QLG5</accession>
<keyword evidence="2" id="KW-1185">Reference proteome</keyword>
<proteinExistence type="predicted"/>
<gene>
    <name evidence="1" type="ORF">NPIL_344481</name>
</gene>
<organism evidence="1 2">
    <name type="scientific">Nephila pilipes</name>
    <name type="common">Giant wood spider</name>
    <name type="synonym">Nephila maculata</name>
    <dbReference type="NCBI Taxonomy" id="299642"/>
    <lineage>
        <taxon>Eukaryota</taxon>
        <taxon>Metazoa</taxon>
        <taxon>Ecdysozoa</taxon>
        <taxon>Arthropoda</taxon>
        <taxon>Chelicerata</taxon>
        <taxon>Arachnida</taxon>
        <taxon>Araneae</taxon>
        <taxon>Araneomorphae</taxon>
        <taxon>Entelegynae</taxon>
        <taxon>Araneoidea</taxon>
        <taxon>Nephilidae</taxon>
        <taxon>Nephila</taxon>
    </lineage>
</organism>
<comment type="caution">
    <text evidence="1">The sequence shown here is derived from an EMBL/GenBank/DDBJ whole genome shotgun (WGS) entry which is preliminary data.</text>
</comment>